<dbReference type="AlphaFoldDB" id="A0A1I8BLY9"/>
<name>A0A1I8BLY9_MELHA</name>
<keyword evidence="1" id="KW-1185">Reference proteome</keyword>
<evidence type="ECO:0000313" key="2">
    <source>
        <dbReference type="WBParaSite" id="MhA1_Contig313.frz3.gene8"/>
    </source>
</evidence>
<organism evidence="1 2">
    <name type="scientific">Meloidogyne hapla</name>
    <name type="common">Root-knot nematode worm</name>
    <dbReference type="NCBI Taxonomy" id="6305"/>
    <lineage>
        <taxon>Eukaryota</taxon>
        <taxon>Metazoa</taxon>
        <taxon>Ecdysozoa</taxon>
        <taxon>Nematoda</taxon>
        <taxon>Chromadorea</taxon>
        <taxon>Rhabditida</taxon>
        <taxon>Tylenchina</taxon>
        <taxon>Tylenchomorpha</taxon>
        <taxon>Tylenchoidea</taxon>
        <taxon>Meloidogynidae</taxon>
        <taxon>Meloidogyninae</taxon>
        <taxon>Meloidogyne</taxon>
    </lineage>
</organism>
<sequence>MQTTLEYVENNLFIAEFIRNNELDALYLPLIYTHEVIITNKWTQYHQGNFEIVNNILPQKHLYLIAHVFKTCQDVINSKPGGQSSGAGQTSGQ</sequence>
<dbReference type="WBParaSite" id="MhA1_Contig313.frz3.gene8">
    <property type="protein sequence ID" value="MhA1_Contig313.frz3.gene8"/>
    <property type="gene ID" value="MhA1_Contig313.frz3.gene8"/>
</dbReference>
<evidence type="ECO:0000313" key="1">
    <source>
        <dbReference type="Proteomes" id="UP000095281"/>
    </source>
</evidence>
<accession>A0A1I8BLY9</accession>
<reference evidence="2" key="1">
    <citation type="submission" date="2016-11" db="UniProtKB">
        <authorList>
            <consortium name="WormBaseParasite"/>
        </authorList>
    </citation>
    <scope>IDENTIFICATION</scope>
</reference>
<protein>
    <submittedName>
        <fullName evidence="2">Uncharacterized protein</fullName>
    </submittedName>
</protein>
<proteinExistence type="predicted"/>
<dbReference type="Proteomes" id="UP000095281">
    <property type="component" value="Unplaced"/>
</dbReference>